<gene>
    <name evidence="9" type="ORF">CYMTET_55784</name>
</gene>
<dbReference type="Gene3D" id="1.10.472.20">
    <property type="entry name" value="Nitrile hydratase, beta subunit"/>
    <property type="match status" value="1"/>
</dbReference>
<reference evidence="9 10" key="1">
    <citation type="journal article" date="2015" name="Genome Biol. Evol.">
        <title>Comparative Genomics of a Bacterivorous Green Alga Reveals Evolutionary Causalities and Consequences of Phago-Mixotrophic Mode of Nutrition.</title>
        <authorList>
            <person name="Burns J.A."/>
            <person name="Paasch A."/>
            <person name="Narechania A."/>
            <person name="Kim E."/>
        </authorList>
    </citation>
    <scope>NUCLEOTIDE SEQUENCE [LARGE SCALE GENOMIC DNA]</scope>
    <source>
        <strain evidence="9 10">PLY_AMNH</strain>
    </source>
</reference>
<dbReference type="GO" id="GO:0046914">
    <property type="term" value="F:transition metal ion binding"/>
    <property type="evidence" value="ECO:0007669"/>
    <property type="project" value="InterPro"/>
</dbReference>
<evidence type="ECO:0000256" key="4">
    <source>
        <dbReference type="ARBA" id="ARBA00044877"/>
    </source>
</evidence>
<keyword evidence="10" id="KW-1185">Reference proteome</keyword>
<dbReference type="InterPro" id="IPR042262">
    <property type="entry name" value="CN_hydtase_beta_C"/>
</dbReference>
<dbReference type="EMBL" id="LGRX02035595">
    <property type="protein sequence ID" value="KAK3233942.1"/>
    <property type="molecule type" value="Genomic_DNA"/>
</dbReference>
<evidence type="ECO:0000259" key="7">
    <source>
        <dbReference type="Pfam" id="PF02979"/>
    </source>
</evidence>
<protein>
    <recommendedName>
        <fullName evidence="1">nitrile hydratase</fullName>
        <ecNumber evidence="1">4.2.1.84</ecNumber>
    </recommendedName>
</protein>
<comment type="catalytic activity">
    <reaction evidence="4">
        <text>an aliphatic primary amide = an aliphatic nitrile + H2O</text>
        <dbReference type="Rhea" id="RHEA:12673"/>
        <dbReference type="ChEBI" id="CHEBI:15377"/>
        <dbReference type="ChEBI" id="CHEBI:65285"/>
        <dbReference type="ChEBI" id="CHEBI:80291"/>
        <dbReference type="EC" id="4.2.1.84"/>
    </reaction>
</comment>
<feature type="domain" description="Nitrile hydratase alpha/Thiocyanate hydrolase gamma" evidence="7">
    <location>
        <begin position="254"/>
        <end position="435"/>
    </location>
</feature>
<proteinExistence type="predicted"/>
<dbReference type="Pfam" id="PF02979">
    <property type="entry name" value="NHase_alpha"/>
    <property type="match status" value="1"/>
</dbReference>
<feature type="domain" description="Nitrile hydratase beta subunit-like N-terminal" evidence="8">
    <location>
        <begin position="1"/>
        <end position="92"/>
    </location>
</feature>
<sequence length="450" mass="49567">MRGPHDVGGDQVDHGKLELAERDLEHWETQTDVIFCALSAKKFMGVDQLRRTIEALPAQSYAELSYYGKWAAACITGLKENGLISEDDIHDALGPEDSTDTVLFRTSDCVRVKEESHGGLRWRKPHLRVPGYIFGCTGVIERVCGVFPNPEASAFGSTAMQPLYRVRFNMRNVWRMYEGGEMDSCDVEVYQSWLEPACGPEGAADNTRANKRARTQDPHHGHSHGHEDHTHLERSAVEQAAVDKEGEEGASQRIASALYRIVTAKSLMTTEEITTTVESIQNAGLSLSGPKIVARAWTDNSFRELLLKDASAACTQLGVTAANNTATTVLTVVANTPTVHNLVVCTLCSCYPRSILGMSPDWYKSRSYRSRAVLQPRAVLKEFGTDLPVSTEIRVHDSTADLRYLVLPMRPEGTTDWTEEDLQTLVSRNSMIGVTPALSPPLPSGILHAS</sequence>
<name>A0AAE0BCL0_9CHLO</name>
<dbReference type="GO" id="GO:0018822">
    <property type="term" value="F:nitrile hydratase activity"/>
    <property type="evidence" value="ECO:0007669"/>
    <property type="project" value="UniProtKB-EC"/>
</dbReference>
<dbReference type="Pfam" id="PF21006">
    <property type="entry name" value="NHase_beta_N"/>
    <property type="match status" value="1"/>
</dbReference>
<dbReference type="SUPFAM" id="SSF50090">
    <property type="entry name" value="Electron transport accessory proteins"/>
    <property type="match status" value="1"/>
</dbReference>
<feature type="domain" description="Nitrile hydratase beta subunit" evidence="6">
    <location>
        <begin position="101"/>
        <end position="196"/>
    </location>
</feature>
<feature type="region of interest" description="Disordered" evidence="5">
    <location>
        <begin position="201"/>
        <end position="231"/>
    </location>
</feature>
<evidence type="ECO:0000256" key="1">
    <source>
        <dbReference type="ARBA" id="ARBA00013079"/>
    </source>
</evidence>
<dbReference type="Proteomes" id="UP001190700">
    <property type="component" value="Unassembled WGS sequence"/>
</dbReference>
<dbReference type="InterPro" id="IPR049054">
    <property type="entry name" value="CN_hydtase_beta-like_N"/>
</dbReference>
<evidence type="ECO:0000313" key="9">
    <source>
        <dbReference type="EMBL" id="KAK3233942.1"/>
    </source>
</evidence>
<dbReference type="AlphaFoldDB" id="A0AAE0BCL0"/>
<evidence type="ECO:0000259" key="8">
    <source>
        <dbReference type="Pfam" id="PF21006"/>
    </source>
</evidence>
<evidence type="ECO:0000256" key="3">
    <source>
        <dbReference type="ARBA" id="ARBA00023239"/>
    </source>
</evidence>
<keyword evidence="2" id="KW-0479">Metal-binding</keyword>
<evidence type="ECO:0000256" key="5">
    <source>
        <dbReference type="SAM" id="MobiDB-lite"/>
    </source>
</evidence>
<dbReference type="Pfam" id="PF02211">
    <property type="entry name" value="NHase_beta_C"/>
    <property type="match status" value="1"/>
</dbReference>
<dbReference type="Gene3D" id="3.90.330.10">
    <property type="entry name" value="Nitrile hydratase alpha /Thiocyanate hydrolase gamma"/>
    <property type="match status" value="1"/>
</dbReference>
<comment type="caution">
    <text evidence="9">The sequence shown here is derived from an EMBL/GenBank/DDBJ whole genome shotgun (WGS) entry which is preliminary data.</text>
</comment>
<accession>A0AAE0BCL0</accession>
<organism evidence="9 10">
    <name type="scientific">Cymbomonas tetramitiformis</name>
    <dbReference type="NCBI Taxonomy" id="36881"/>
    <lineage>
        <taxon>Eukaryota</taxon>
        <taxon>Viridiplantae</taxon>
        <taxon>Chlorophyta</taxon>
        <taxon>Pyramimonadophyceae</taxon>
        <taxon>Pyramimonadales</taxon>
        <taxon>Pyramimonadaceae</taxon>
        <taxon>Cymbomonas</taxon>
    </lineage>
</organism>
<dbReference type="InterPro" id="IPR008990">
    <property type="entry name" value="Elect_transpt_acc-like_dom_sf"/>
</dbReference>
<dbReference type="EC" id="4.2.1.84" evidence="1"/>
<dbReference type="Gene3D" id="2.30.30.50">
    <property type="match status" value="1"/>
</dbReference>
<evidence type="ECO:0000256" key="2">
    <source>
        <dbReference type="ARBA" id="ARBA00022723"/>
    </source>
</evidence>
<evidence type="ECO:0000313" key="10">
    <source>
        <dbReference type="Proteomes" id="UP001190700"/>
    </source>
</evidence>
<dbReference type="InterPro" id="IPR036648">
    <property type="entry name" value="CN_Hdrase_a/SCN_Hdrase_g_sf"/>
</dbReference>
<dbReference type="InterPro" id="IPR024690">
    <property type="entry name" value="CN_hydtase_beta_dom_C"/>
</dbReference>
<dbReference type="SUPFAM" id="SSF56209">
    <property type="entry name" value="Nitrile hydratase alpha chain"/>
    <property type="match status" value="1"/>
</dbReference>
<evidence type="ECO:0000259" key="6">
    <source>
        <dbReference type="Pfam" id="PF02211"/>
    </source>
</evidence>
<dbReference type="InterPro" id="IPR004232">
    <property type="entry name" value="CN_Hdrtase_a/SCN_Hdrlase_g"/>
</dbReference>
<keyword evidence="3" id="KW-0456">Lyase</keyword>
<feature type="compositionally biased region" description="Basic and acidic residues" evidence="5">
    <location>
        <begin position="214"/>
        <end position="231"/>
    </location>
</feature>